<accession>A0A7X0PBM7</accession>
<evidence type="ECO:0000256" key="1">
    <source>
        <dbReference type="SAM" id="MobiDB-lite"/>
    </source>
</evidence>
<reference evidence="2 3" key="1">
    <citation type="submission" date="2020-08" db="EMBL/GenBank/DDBJ databases">
        <title>Functional genomics of gut bacteria from endangered species of beetles.</title>
        <authorList>
            <person name="Carlos-Shanley C."/>
        </authorList>
    </citation>
    <scope>NUCLEOTIDE SEQUENCE [LARGE SCALE GENOMIC DNA]</scope>
    <source>
        <strain evidence="2 3">S00198</strain>
    </source>
</reference>
<feature type="compositionally biased region" description="Basic and acidic residues" evidence="1">
    <location>
        <begin position="81"/>
        <end position="90"/>
    </location>
</feature>
<dbReference type="EMBL" id="JACHLK010000002">
    <property type="protein sequence ID" value="MBB6558819.1"/>
    <property type="molecule type" value="Genomic_DNA"/>
</dbReference>
<proteinExistence type="predicted"/>
<dbReference type="RefSeq" id="WP_184856238.1">
    <property type="nucleotide sequence ID" value="NZ_JACHLK010000002.1"/>
</dbReference>
<evidence type="ECO:0000313" key="3">
    <source>
        <dbReference type="Proteomes" id="UP000575083"/>
    </source>
</evidence>
<gene>
    <name evidence="2" type="ORF">HNP48_001483</name>
</gene>
<keyword evidence="3" id="KW-1185">Reference proteome</keyword>
<evidence type="ECO:0000313" key="2">
    <source>
        <dbReference type="EMBL" id="MBB6558819.1"/>
    </source>
</evidence>
<feature type="region of interest" description="Disordered" evidence="1">
    <location>
        <begin position="66"/>
        <end position="116"/>
    </location>
</feature>
<comment type="caution">
    <text evidence="2">The sequence shown here is derived from an EMBL/GenBank/DDBJ whole genome shotgun (WGS) entry which is preliminary data.</text>
</comment>
<dbReference type="Proteomes" id="UP000575083">
    <property type="component" value="Unassembled WGS sequence"/>
</dbReference>
<organism evidence="2 3">
    <name type="scientific">Acidovorax soli</name>
    <dbReference type="NCBI Taxonomy" id="592050"/>
    <lineage>
        <taxon>Bacteria</taxon>
        <taxon>Pseudomonadati</taxon>
        <taxon>Pseudomonadota</taxon>
        <taxon>Betaproteobacteria</taxon>
        <taxon>Burkholderiales</taxon>
        <taxon>Comamonadaceae</taxon>
        <taxon>Acidovorax</taxon>
    </lineage>
</organism>
<protein>
    <submittedName>
        <fullName evidence="2">Uncharacterized protein</fullName>
    </submittedName>
</protein>
<dbReference type="AlphaFoldDB" id="A0A7X0PBM7"/>
<sequence length="116" mass="12467">MPAPLRSIAVHVTEPETGAFQWALAELCADHTWSELQSADASCSTYKEAVANGLLALQALIPDLDTGPRAASADQHRRPRPERGAGRVRSEEDEEPILDEGASPSRRSVFGFGLAN</sequence>
<name>A0A7X0PBM7_9BURK</name>